<keyword evidence="3" id="KW-0342">GTP-binding</keyword>
<accession>A0A5B8N041</accession>
<reference evidence="6 7" key="1">
    <citation type="submission" date="2018-07" db="EMBL/GenBank/DDBJ databases">
        <title>The complete nuclear genome of the prasinophyte Chloropicon primus (CCMP1205).</title>
        <authorList>
            <person name="Pombert J.-F."/>
            <person name="Otis C."/>
            <person name="Turmel M."/>
            <person name="Lemieux C."/>
        </authorList>
    </citation>
    <scope>NUCLEOTIDE SEQUENCE [LARGE SCALE GENOMIC DNA]</scope>
    <source>
        <strain evidence="6 7">CCMP1205</strain>
    </source>
</reference>
<dbReference type="PRINTS" id="PR00449">
    <property type="entry name" value="RASTRNSFRMNG"/>
</dbReference>
<evidence type="ECO:0000313" key="6">
    <source>
        <dbReference type="EMBL" id="QDZ25342.1"/>
    </source>
</evidence>
<comment type="similarity">
    <text evidence="1">Belongs to the small GTPase superfamily. Rab family.</text>
</comment>
<dbReference type="Proteomes" id="UP000316726">
    <property type="component" value="Chromosome 16"/>
</dbReference>
<evidence type="ECO:0000256" key="3">
    <source>
        <dbReference type="ARBA" id="ARBA00023134"/>
    </source>
</evidence>
<organism evidence="6 7">
    <name type="scientific">Chloropicon primus</name>
    <dbReference type="NCBI Taxonomy" id="1764295"/>
    <lineage>
        <taxon>Eukaryota</taxon>
        <taxon>Viridiplantae</taxon>
        <taxon>Chlorophyta</taxon>
        <taxon>Chloropicophyceae</taxon>
        <taxon>Chloropicales</taxon>
        <taxon>Chloropicaceae</taxon>
        <taxon>Chloropicon</taxon>
    </lineage>
</organism>
<dbReference type="SUPFAM" id="SSF52540">
    <property type="entry name" value="P-loop containing nucleoside triphosphate hydrolases"/>
    <property type="match status" value="1"/>
</dbReference>
<keyword evidence="7" id="KW-1185">Reference proteome</keyword>
<dbReference type="PROSITE" id="PS51421">
    <property type="entry name" value="RAS"/>
    <property type="match status" value="1"/>
</dbReference>
<dbReference type="InterPro" id="IPR005225">
    <property type="entry name" value="Small_GTP-bd"/>
</dbReference>
<dbReference type="SMART" id="SM00176">
    <property type="entry name" value="RAN"/>
    <property type="match status" value="1"/>
</dbReference>
<dbReference type="InterPro" id="IPR027417">
    <property type="entry name" value="P-loop_NTPase"/>
</dbReference>
<dbReference type="GO" id="GO:0012505">
    <property type="term" value="C:endomembrane system"/>
    <property type="evidence" value="ECO:0007669"/>
    <property type="project" value="UniProtKB-SubCell"/>
</dbReference>
<dbReference type="AlphaFoldDB" id="A0A5B8N041"/>
<proteinExistence type="inferred from homology"/>
<dbReference type="GO" id="GO:0005525">
    <property type="term" value="F:GTP binding"/>
    <property type="evidence" value="ECO:0007669"/>
    <property type="project" value="UniProtKB-KW"/>
</dbReference>
<keyword evidence="2" id="KW-0547">Nucleotide-binding</keyword>
<dbReference type="PROSITE" id="PS51419">
    <property type="entry name" value="RAB"/>
    <property type="match status" value="1"/>
</dbReference>
<dbReference type="PANTHER" id="PTHR47977">
    <property type="entry name" value="RAS-RELATED PROTEIN RAB"/>
    <property type="match status" value="1"/>
</dbReference>
<dbReference type="SMART" id="SM00174">
    <property type="entry name" value="RHO"/>
    <property type="match status" value="1"/>
</dbReference>
<sequence>MLEEDFEKTIKVLIVGNGKVGKSSMIRRFCTGTFTNTYKRTIGVDFLEKVQYCRDLGEDVRMMLWDTAGQEEYDTITRTYYRGAGACVLAFSTTDRDSFRAVSTWKKKVEAECGEIAMVLVQTKVDLIDQAVVDKDEAEQLAENLGLKFYRTSVKDNLNVDLVFEDLVSLADQYAQNQEQTRRRSSHTDTAGGESGSVSGAGHADFAGSGTSKKGGDVDDNSPVKKKSIFKTKKDTKDESVAGMGESFTISGPSKQRSGGKKKMKSKLKNCSIA</sequence>
<dbReference type="NCBIfam" id="TIGR00231">
    <property type="entry name" value="small_GTP"/>
    <property type="match status" value="1"/>
</dbReference>
<dbReference type="PROSITE" id="PS51420">
    <property type="entry name" value="RHO"/>
    <property type="match status" value="1"/>
</dbReference>
<evidence type="ECO:0000256" key="1">
    <source>
        <dbReference type="ARBA" id="ARBA00006270"/>
    </source>
</evidence>
<feature type="compositionally biased region" description="Basic residues" evidence="5">
    <location>
        <begin position="258"/>
        <end position="268"/>
    </location>
</feature>
<dbReference type="Pfam" id="PF00071">
    <property type="entry name" value="Ras"/>
    <property type="match status" value="1"/>
</dbReference>
<dbReference type="Gene3D" id="3.40.50.300">
    <property type="entry name" value="P-loop containing nucleotide triphosphate hydrolases"/>
    <property type="match status" value="1"/>
</dbReference>
<dbReference type="SMART" id="SM00173">
    <property type="entry name" value="RAS"/>
    <property type="match status" value="1"/>
</dbReference>
<gene>
    <name evidence="6" type="ORF">A3770_16p78600</name>
</gene>
<comment type="subcellular location">
    <subcellularLocation>
        <location evidence="4">Endomembrane system</location>
        <topology evidence="4">Lipid-anchor</topology>
    </subcellularLocation>
</comment>
<protein>
    <submittedName>
        <fullName evidence="6">Small rab-like GTPase</fullName>
    </submittedName>
</protein>
<evidence type="ECO:0000256" key="4">
    <source>
        <dbReference type="ARBA" id="ARBA00037868"/>
    </source>
</evidence>
<name>A0A5B8N041_9CHLO</name>
<evidence type="ECO:0000256" key="2">
    <source>
        <dbReference type="ARBA" id="ARBA00022741"/>
    </source>
</evidence>
<dbReference type="STRING" id="1764295.A0A5B8N041"/>
<evidence type="ECO:0000313" key="7">
    <source>
        <dbReference type="Proteomes" id="UP000316726"/>
    </source>
</evidence>
<dbReference type="InterPro" id="IPR001806">
    <property type="entry name" value="Small_GTPase"/>
</dbReference>
<evidence type="ECO:0000256" key="5">
    <source>
        <dbReference type="SAM" id="MobiDB-lite"/>
    </source>
</evidence>
<dbReference type="GO" id="GO:0003924">
    <property type="term" value="F:GTPase activity"/>
    <property type="evidence" value="ECO:0007669"/>
    <property type="project" value="InterPro"/>
</dbReference>
<feature type="region of interest" description="Disordered" evidence="5">
    <location>
        <begin position="176"/>
        <end position="274"/>
    </location>
</feature>
<dbReference type="InterPro" id="IPR050227">
    <property type="entry name" value="Rab"/>
</dbReference>
<dbReference type="SMART" id="SM00175">
    <property type="entry name" value="RAB"/>
    <property type="match status" value="1"/>
</dbReference>
<dbReference type="OrthoDB" id="6585768at2759"/>
<dbReference type="FunFam" id="3.40.50.300:FF:002136">
    <property type="entry name" value="Small rab-related GTPase"/>
    <property type="match status" value="1"/>
</dbReference>
<dbReference type="EMBL" id="CP031049">
    <property type="protein sequence ID" value="QDZ25342.1"/>
    <property type="molecule type" value="Genomic_DNA"/>
</dbReference>